<evidence type="ECO:0000256" key="3">
    <source>
        <dbReference type="ARBA" id="ARBA00022771"/>
    </source>
</evidence>
<feature type="compositionally biased region" description="Basic and acidic residues" evidence="7">
    <location>
        <begin position="353"/>
        <end position="387"/>
    </location>
</feature>
<keyword evidence="2" id="KW-0677">Repeat</keyword>
<dbReference type="GeneID" id="117232250"/>
<dbReference type="RefSeq" id="XP_033347394.1">
    <property type="nucleotide sequence ID" value="XM_033491503.1"/>
</dbReference>
<feature type="compositionally biased region" description="Basic and acidic residues" evidence="7">
    <location>
        <begin position="396"/>
        <end position="425"/>
    </location>
</feature>
<name>A0A6J3K5B2_9HYME</name>
<feature type="compositionally biased region" description="Basic and acidic residues" evidence="7">
    <location>
        <begin position="754"/>
        <end position="770"/>
    </location>
</feature>
<dbReference type="CDD" id="cd09830">
    <property type="entry name" value="PET_LIMPETin_LIM-9"/>
    <property type="match status" value="1"/>
</dbReference>
<keyword evidence="1 6" id="KW-0479">Metal-binding</keyword>
<evidence type="ECO:0000256" key="1">
    <source>
        <dbReference type="ARBA" id="ARBA00022723"/>
    </source>
</evidence>
<dbReference type="PROSITE" id="PS50023">
    <property type="entry name" value="LIM_DOMAIN_2"/>
    <property type="match status" value="5"/>
</dbReference>
<dbReference type="CDD" id="cd09417">
    <property type="entry name" value="LIM2_LIMPETin_like"/>
    <property type="match status" value="1"/>
</dbReference>
<dbReference type="InterPro" id="IPR001781">
    <property type="entry name" value="Znf_LIM"/>
</dbReference>
<dbReference type="SMART" id="SM00132">
    <property type="entry name" value="LIM"/>
    <property type="match status" value="6"/>
</dbReference>
<dbReference type="GO" id="GO:0008270">
    <property type="term" value="F:zinc ion binding"/>
    <property type="evidence" value="ECO:0007669"/>
    <property type="project" value="UniProtKB-KW"/>
</dbReference>
<feature type="compositionally biased region" description="Polar residues" evidence="7">
    <location>
        <begin position="7"/>
        <end position="20"/>
    </location>
</feature>
<reference evidence="11" key="1">
    <citation type="submission" date="2025-08" db="UniProtKB">
        <authorList>
            <consortium name="RefSeq"/>
        </authorList>
    </citation>
    <scope>IDENTIFICATION</scope>
    <source>
        <tissue evidence="11">Muscle</tissue>
    </source>
</reference>
<proteinExistence type="predicted"/>
<feature type="compositionally biased region" description="Basic and acidic residues" evidence="7">
    <location>
        <begin position="115"/>
        <end position="149"/>
    </location>
</feature>
<feature type="domain" description="LIM zinc-binding" evidence="8">
    <location>
        <begin position="1202"/>
        <end position="1262"/>
    </location>
</feature>
<evidence type="ECO:0000259" key="9">
    <source>
        <dbReference type="PROSITE" id="PS51303"/>
    </source>
</evidence>
<feature type="domain" description="PET" evidence="9">
    <location>
        <begin position="910"/>
        <end position="1019"/>
    </location>
</feature>
<evidence type="ECO:0000313" key="11">
    <source>
        <dbReference type="RefSeq" id="XP_033347394.1"/>
    </source>
</evidence>
<feature type="domain" description="LIM zinc-binding" evidence="8">
    <location>
        <begin position="1018"/>
        <end position="1080"/>
    </location>
</feature>
<evidence type="ECO:0000313" key="10">
    <source>
        <dbReference type="Proteomes" id="UP000504631"/>
    </source>
</evidence>
<evidence type="ECO:0000259" key="8">
    <source>
        <dbReference type="PROSITE" id="PS50023"/>
    </source>
</evidence>
<accession>A0A6J3K5B2</accession>
<feature type="compositionally biased region" description="Basic and acidic residues" evidence="7">
    <location>
        <begin position="432"/>
        <end position="469"/>
    </location>
</feature>
<feature type="region of interest" description="Disordered" evidence="7">
    <location>
        <begin position="353"/>
        <end position="678"/>
    </location>
</feature>
<feature type="compositionally biased region" description="Basic and acidic residues" evidence="7">
    <location>
        <begin position="220"/>
        <end position="242"/>
    </location>
</feature>
<feature type="compositionally biased region" description="Basic and acidic residues" evidence="7">
    <location>
        <begin position="655"/>
        <end position="678"/>
    </location>
</feature>
<dbReference type="CDD" id="cd09414">
    <property type="entry name" value="LIM1_LIMPETin"/>
    <property type="match status" value="1"/>
</dbReference>
<keyword evidence="3" id="KW-0863">Zinc-finger</keyword>
<feature type="compositionally biased region" description="Acidic residues" evidence="7">
    <location>
        <begin position="808"/>
        <end position="820"/>
    </location>
</feature>
<evidence type="ECO:0000256" key="5">
    <source>
        <dbReference type="ARBA" id="ARBA00023038"/>
    </source>
</evidence>
<dbReference type="CDD" id="cd09421">
    <property type="entry name" value="LIM3_LIMPETin"/>
    <property type="match status" value="1"/>
</dbReference>
<feature type="domain" description="LIM zinc-binding" evidence="8">
    <location>
        <begin position="1263"/>
        <end position="1322"/>
    </location>
</feature>
<protein>
    <submittedName>
        <fullName evidence="11">Transcriptional regulator ATRX isoform X1</fullName>
    </submittedName>
</protein>
<feature type="compositionally biased region" description="Basic and acidic residues" evidence="7">
    <location>
        <begin position="478"/>
        <end position="573"/>
    </location>
</feature>
<feature type="compositionally biased region" description="Basic and acidic residues" evidence="7">
    <location>
        <begin position="690"/>
        <end position="712"/>
    </location>
</feature>
<keyword evidence="4 6" id="KW-0862">Zinc</keyword>
<feature type="region of interest" description="Disordered" evidence="7">
    <location>
        <begin position="690"/>
        <end position="845"/>
    </location>
</feature>
<dbReference type="PANTHER" id="PTHR24211">
    <property type="entry name" value="LIM DOMAIN-CONTAINING PROTEIN"/>
    <property type="match status" value="1"/>
</dbReference>
<feature type="domain" description="LIM zinc-binding" evidence="8">
    <location>
        <begin position="1325"/>
        <end position="1384"/>
    </location>
</feature>
<feature type="region of interest" description="Disordered" evidence="7">
    <location>
        <begin position="90"/>
        <end position="190"/>
    </location>
</feature>
<dbReference type="CDD" id="cd09432">
    <property type="entry name" value="LIM6_LIMPETin"/>
    <property type="match status" value="1"/>
</dbReference>
<dbReference type="CTD" id="39889"/>
<feature type="domain" description="LIM zinc-binding" evidence="8">
    <location>
        <begin position="1081"/>
        <end position="1141"/>
    </location>
</feature>
<feature type="compositionally biased region" description="Basic and acidic residues" evidence="7">
    <location>
        <begin position="250"/>
        <end position="308"/>
    </location>
</feature>
<dbReference type="FunFam" id="2.10.110.10:FF:000005">
    <property type="entry name" value="Testin isoform 1"/>
    <property type="match status" value="1"/>
</dbReference>
<dbReference type="CDD" id="cd09425">
    <property type="entry name" value="LIM4_LIMPETin"/>
    <property type="match status" value="1"/>
</dbReference>
<feature type="compositionally biased region" description="Basic and acidic residues" evidence="7">
    <location>
        <begin position="55"/>
        <end position="65"/>
    </location>
</feature>
<dbReference type="FunFam" id="2.10.110.10:FF:000070">
    <property type="entry name" value="Four and a half LIM domains 3"/>
    <property type="match status" value="1"/>
</dbReference>
<dbReference type="FunFam" id="2.10.110.10:FF:000066">
    <property type="entry name" value="Four and a half LIM domains protein"/>
    <property type="match status" value="1"/>
</dbReference>
<sequence length="1384" mass="160342">MSRLLRGSSSIKEGSKVTSYSKDRLPDEQQDHALKSYKSISNRYHFGMTGQQNDEVSKNGRDYKEHGNVNADLLYKKSKEHFGAWDIKDIVQNESLRSRKQTDRFEGSRLTNGRSKNDSTRQDRCDDHEGTLQRDDGTRTGSIDREHAASHRSKKKESWENSDVSKATSKLARSKYDDKDDAQRNDERDQLLKEIENLAVDGRSPDRRIKAMIERFKSREEDKLKFRAERDSHSPEKDEYRSKSGGRGEVQVDRINDREGERRSGRSKLRDLDTYEQEDNRNRSVDRRIEKSNDSFTERKADAYGVEKAHRRPREMEDDVSRRKNSPKRRSYVYDGNPEDFDVRIQKYERALVEPRRDLESPRRVSLKDSDVDLGRKDSFKDHDRQVTRKSSFKSADTKKSHSRDREPSLSRKTSFKDEENDLYRKNSFKSQDVEKKYFGREPEHVSRKNSLKEQVYDARRKNSFKEQNSDYGRILPRNRDDEEERKRSLKGHTDGVSRITFKEHDFDSGRIHSYKDQEPDVGRVSFKDHSSGDLGRKNSFKEKTVEFGRISYKDRNDDADRRPVHKGQDNEPSKVSFRNLDEPRRRHSPNGRYVEFGSVSFQTQDDETRTSPLNDQDYDLERDSSLKRRTSSRSKNHEAVDKRSNRHSRPLTPPKRDEPKAECRKDAKDREEFDSKSWHESNRIFAAKYFRENSRYRANPEGRSEIDRDPSPETGIQEFHGRKQSNEGFGNEIEDSKRSCTKLETYSGFGNGEHPRDLQSRYTSTHERNGATIIRIRTSPETSPAERRRRRRPVQDTYAERRRRYEAEDEADSDEDEEENDRRQRGSTRGDGFIPGRGVSTPSRRVWNYREGGVLITDVEEGQPCLQCGDTCSGFSPHTWRKNCTSCKCPREAHDVCHEEWVSVRSRLGLKGEESSCPVAFDPREKGLAWAPPGLPAYKVEEYFSMLPEISVPRLGTPGERYRDRQLAIQLPKQDLARAYCRHLNPKHASSADDFMAARNEIALDIGSVQEVLERDLDCGACHAPLKYGSLAVSASKLGLLYHPACFRCTECKELLVDLAYCVHDDTLFCERHYAEQLKPRCAACDELIFSGEYTKAMNKDWHSGHFCCWQCDESLTGQRYVLRDEHPYCIKCYESVFANGCEECNKIIGIDSKDLSYKDKHWHEACFLCNRCRVSLVDKQFGSKVDKIYCGNCYDAQFASRCDGCGEIFRAGTKKMEYKTRQWHEKCFCCVVCKNPIGTKSFIPREQEIYCAACYEDKFATRCVKCNKIITSGGVTYKNEPWHRDCFTCSNCNNSLAGQRFTSRDDKPYCADCFGELFAKRCTACSKPITGIGGTRFISFEDRHWHNDCFICAGCKTSLVGRGFITDGEDIICPDCAKMKLM</sequence>
<keyword evidence="10" id="KW-1185">Reference proteome</keyword>
<dbReference type="PROSITE" id="PS51303">
    <property type="entry name" value="PET"/>
    <property type="match status" value="1"/>
</dbReference>
<organism evidence="10 11">
    <name type="scientific">Bombus vosnesenskii</name>
    <dbReference type="NCBI Taxonomy" id="207650"/>
    <lineage>
        <taxon>Eukaryota</taxon>
        <taxon>Metazoa</taxon>
        <taxon>Ecdysozoa</taxon>
        <taxon>Arthropoda</taxon>
        <taxon>Hexapoda</taxon>
        <taxon>Insecta</taxon>
        <taxon>Pterygota</taxon>
        <taxon>Neoptera</taxon>
        <taxon>Endopterygota</taxon>
        <taxon>Hymenoptera</taxon>
        <taxon>Apocrita</taxon>
        <taxon>Aculeata</taxon>
        <taxon>Apoidea</taxon>
        <taxon>Anthophila</taxon>
        <taxon>Apidae</taxon>
        <taxon>Bombus</taxon>
        <taxon>Pyrobombus</taxon>
    </lineage>
</organism>
<dbReference type="Proteomes" id="UP000504631">
    <property type="component" value="Unplaced"/>
</dbReference>
<evidence type="ECO:0000256" key="2">
    <source>
        <dbReference type="ARBA" id="ARBA00022737"/>
    </source>
</evidence>
<evidence type="ECO:0000256" key="7">
    <source>
        <dbReference type="SAM" id="MobiDB-lite"/>
    </source>
</evidence>
<gene>
    <name evidence="11" type="primary">LOC117232250</name>
</gene>
<dbReference type="Gene3D" id="2.10.110.10">
    <property type="entry name" value="Cysteine Rich Protein"/>
    <property type="match status" value="6"/>
</dbReference>
<feature type="compositionally biased region" description="Basic and acidic residues" evidence="7">
    <location>
        <begin position="90"/>
        <end position="107"/>
    </location>
</feature>
<evidence type="ECO:0000256" key="6">
    <source>
        <dbReference type="PROSITE-ProRule" id="PRU00125"/>
    </source>
</evidence>
<dbReference type="FunFam" id="2.10.110.10:FF:000013">
    <property type="entry name" value="Four and a half LIM domains 1"/>
    <property type="match status" value="1"/>
</dbReference>
<feature type="region of interest" description="Disordered" evidence="7">
    <location>
        <begin position="220"/>
        <end position="340"/>
    </location>
</feature>
<dbReference type="InterPro" id="IPR010442">
    <property type="entry name" value="PET_domain"/>
</dbReference>
<dbReference type="InterPro" id="IPR047120">
    <property type="entry name" value="Pk/Esn/Tes"/>
</dbReference>
<feature type="compositionally biased region" description="Basic and acidic residues" evidence="7">
    <location>
        <begin position="21"/>
        <end position="34"/>
    </location>
</feature>
<feature type="compositionally biased region" description="Basic and acidic residues" evidence="7">
    <location>
        <begin position="174"/>
        <end position="190"/>
    </location>
</feature>
<dbReference type="Pfam" id="PF06297">
    <property type="entry name" value="PET"/>
    <property type="match status" value="1"/>
</dbReference>
<dbReference type="PANTHER" id="PTHR24211:SF37">
    <property type="entry name" value="PROTEIN ESPINAS-LIKE PROTEIN"/>
    <property type="match status" value="1"/>
</dbReference>
<dbReference type="FunFam" id="2.10.110.10:FF:000081">
    <property type="entry name" value="Uncharacterized protein, isoform A"/>
    <property type="match status" value="1"/>
</dbReference>
<dbReference type="KEGG" id="bvk:117232250"/>
<evidence type="ECO:0000256" key="4">
    <source>
        <dbReference type="ARBA" id="ARBA00022833"/>
    </source>
</evidence>
<keyword evidence="5 6" id="KW-0440">LIM domain</keyword>
<dbReference type="PROSITE" id="PS00478">
    <property type="entry name" value="LIM_DOMAIN_1"/>
    <property type="match status" value="3"/>
</dbReference>
<feature type="region of interest" description="Disordered" evidence="7">
    <location>
        <begin position="1"/>
        <end position="65"/>
    </location>
</feature>
<dbReference type="SUPFAM" id="SSF57716">
    <property type="entry name" value="Glucocorticoid receptor-like (DNA-binding domain)"/>
    <property type="match status" value="6"/>
</dbReference>
<dbReference type="CDD" id="cd09430">
    <property type="entry name" value="LIM5_LIMPETin"/>
    <property type="match status" value="1"/>
</dbReference>
<dbReference type="Pfam" id="PF00412">
    <property type="entry name" value="LIM"/>
    <property type="match status" value="6"/>
</dbReference>